<gene>
    <name evidence="1" type="ORF">M2350_002034</name>
</gene>
<dbReference type="Pfam" id="PF04255">
    <property type="entry name" value="DUF433"/>
    <property type="match status" value="1"/>
</dbReference>
<dbReference type="SUPFAM" id="SSF46689">
    <property type="entry name" value="Homeodomain-like"/>
    <property type="match status" value="1"/>
</dbReference>
<keyword evidence="2" id="KW-1185">Reference proteome</keyword>
<sequence length="77" mass="8581">MTKGRITVDPKVHFGQPCIAGTRIPVYAVLELVREGIPFDEIVRDYYPDLTVEDVQACVDYAVQLIKAEEVHLAPAP</sequence>
<dbReference type="InterPro" id="IPR009057">
    <property type="entry name" value="Homeodomain-like_sf"/>
</dbReference>
<dbReference type="RefSeq" id="WP_259096222.1">
    <property type="nucleotide sequence ID" value="NZ_CP130454.1"/>
</dbReference>
<dbReference type="InterPro" id="IPR036388">
    <property type="entry name" value="WH-like_DNA-bd_sf"/>
</dbReference>
<dbReference type="InterPro" id="IPR007367">
    <property type="entry name" value="DUF433"/>
</dbReference>
<dbReference type="Gene3D" id="1.10.10.10">
    <property type="entry name" value="Winged helix-like DNA-binding domain superfamily/Winged helix DNA-binding domain"/>
    <property type="match status" value="1"/>
</dbReference>
<dbReference type="PANTHER" id="PTHR34849">
    <property type="entry name" value="SSL5025 PROTEIN"/>
    <property type="match status" value="1"/>
</dbReference>
<accession>A0ABT2ENU5</accession>
<dbReference type="EMBL" id="JANUCP010000003">
    <property type="protein sequence ID" value="MCS3919621.1"/>
    <property type="molecule type" value="Genomic_DNA"/>
</dbReference>
<dbReference type="Proteomes" id="UP001204798">
    <property type="component" value="Unassembled WGS sequence"/>
</dbReference>
<evidence type="ECO:0000313" key="1">
    <source>
        <dbReference type="EMBL" id="MCS3919621.1"/>
    </source>
</evidence>
<reference evidence="1 2" key="1">
    <citation type="submission" date="2022-08" db="EMBL/GenBank/DDBJ databases">
        <title>Bacterial and archaeal communities from various locations to study Microbial Dark Matter (Phase II).</title>
        <authorList>
            <person name="Stepanauskas R."/>
        </authorList>
    </citation>
    <scope>NUCLEOTIDE SEQUENCE [LARGE SCALE GENOMIC DNA]</scope>
    <source>
        <strain evidence="1 2">PD1</strain>
    </source>
</reference>
<comment type="caution">
    <text evidence="1">The sequence shown here is derived from an EMBL/GenBank/DDBJ whole genome shotgun (WGS) entry which is preliminary data.</text>
</comment>
<proteinExistence type="predicted"/>
<organism evidence="1 2">
    <name type="scientific">Candidatus Fervidibacter sacchari</name>
    <dbReference type="NCBI Taxonomy" id="1448929"/>
    <lineage>
        <taxon>Bacteria</taxon>
        <taxon>Candidatus Fervidibacterota</taxon>
        <taxon>Candidatus Fervidibacter</taxon>
    </lineage>
</organism>
<name>A0ABT2ENU5_9BACT</name>
<evidence type="ECO:0000313" key="2">
    <source>
        <dbReference type="Proteomes" id="UP001204798"/>
    </source>
</evidence>
<protein>
    <submittedName>
        <fullName evidence="1">Uncharacterized protein (DUF433 family)</fullName>
    </submittedName>
</protein>
<dbReference type="PANTHER" id="PTHR34849:SF3">
    <property type="entry name" value="SSR2962 PROTEIN"/>
    <property type="match status" value="1"/>
</dbReference>